<feature type="compositionally biased region" description="Polar residues" evidence="2">
    <location>
        <begin position="121"/>
        <end position="131"/>
    </location>
</feature>
<keyword evidence="1" id="KW-0175">Coiled coil</keyword>
<gene>
    <name evidence="3" type="ORF">HII31_13757</name>
</gene>
<protein>
    <submittedName>
        <fullName evidence="3">Uncharacterized protein</fullName>
    </submittedName>
</protein>
<feature type="coiled-coil region" evidence="1">
    <location>
        <begin position="286"/>
        <end position="355"/>
    </location>
</feature>
<evidence type="ECO:0000313" key="4">
    <source>
        <dbReference type="Proteomes" id="UP000660729"/>
    </source>
</evidence>
<comment type="caution">
    <text evidence="3">The sequence shown here is derived from an EMBL/GenBank/DDBJ whole genome shotgun (WGS) entry which is preliminary data.</text>
</comment>
<evidence type="ECO:0000256" key="1">
    <source>
        <dbReference type="SAM" id="Coils"/>
    </source>
</evidence>
<dbReference type="AlphaFoldDB" id="A0A8H6VBB6"/>
<accession>A0A8H6VBB6</accession>
<dbReference type="OrthoDB" id="10656640at2759"/>
<name>A0A8H6VBB6_9PEZI</name>
<sequence length="451" mass="50061">MKPFSQNEANVVSRALLEIVDRLPVEVKTRHRLGKLEVVLDGKDWEAIATQLSGREAIDVILHYHGTRAKTSPWLFKALKIPETSHAGTKRPRQESSDESSGPPTKRQDIKKASPKRRWLEQSTAPSSDGNSPAGRGEVSSREQTASGSTTPATQASSASSPARTQAMDSSQQTDSAIAGQLHGTFAKVECENSIAGEAQSDAKPADLNPDDLSRESLLEELKATQKQLKQQKAVVRNFMRKHYPSRKKAEKEAADLRKSNANLTMCIENLQQHVKDQDASFKARLTRREEESDELRKEIEAVKNKANDDKLSMQGTIARRDEAIAKLEKEIADNEVAMNKSKRLQKERDELRNKLSEEGWSDEEINNLKKSTESTSDATYGGNRESGIRFDQAAVDNACEKYGMSMISQEHSTNPETRKKFLKNAKAVFAHYGKPAPAALRGDTPTAPKR</sequence>
<keyword evidence="4" id="KW-1185">Reference proteome</keyword>
<dbReference type="Proteomes" id="UP000660729">
    <property type="component" value="Unassembled WGS sequence"/>
</dbReference>
<feature type="region of interest" description="Disordered" evidence="2">
    <location>
        <begin position="85"/>
        <end position="175"/>
    </location>
</feature>
<evidence type="ECO:0000256" key="2">
    <source>
        <dbReference type="SAM" id="MobiDB-lite"/>
    </source>
</evidence>
<reference evidence="3" key="1">
    <citation type="submission" date="2020-04" db="EMBL/GenBank/DDBJ databases">
        <title>Draft genome resource of the tomato pathogen Pseudocercospora fuligena.</title>
        <authorList>
            <person name="Zaccaron A."/>
        </authorList>
    </citation>
    <scope>NUCLEOTIDE SEQUENCE</scope>
    <source>
        <strain evidence="3">PF001</strain>
    </source>
</reference>
<dbReference type="EMBL" id="JABCIY010000347">
    <property type="protein sequence ID" value="KAF7184945.1"/>
    <property type="molecule type" value="Genomic_DNA"/>
</dbReference>
<organism evidence="3 4">
    <name type="scientific">Pseudocercospora fuligena</name>
    <dbReference type="NCBI Taxonomy" id="685502"/>
    <lineage>
        <taxon>Eukaryota</taxon>
        <taxon>Fungi</taxon>
        <taxon>Dikarya</taxon>
        <taxon>Ascomycota</taxon>
        <taxon>Pezizomycotina</taxon>
        <taxon>Dothideomycetes</taxon>
        <taxon>Dothideomycetidae</taxon>
        <taxon>Mycosphaerellales</taxon>
        <taxon>Mycosphaerellaceae</taxon>
        <taxon>Pseudocercospora</taxon>
    </lineage>
</organism>
<evidence type="ECO:0000313" key="3">
    <source>
        <dbReference type="EMBL" id="KAF7184945.1"/>
    </source>
</evidence>
<feature type="compositionally biased region" description="Low complexity" evidence="2">
    <location>
        <begin position="144"/>
        <end position="167"/>
    </location>
</feature>
<proteinExistence type="predicted"/>
<feature type="coiled-coil region" evidence="1">
    <location>
        <begin position="215"/>
        <end position="242"/>
    </location>
</feature>